<gene>
    <name evidence="7" type="ORF">US96_C0029G0003</name>
</gene>
<feature type="domain" description="Cas12f1-like TNB" evidence="6">
    <location>
        <begin position="304"/>
        <end position="365"/>
    </location>
</feature>
<dbReference type="InterPro" id="IPR010095">
    <property type="entry name" value="Cas12f1-like_TNB"/>
</dbReference>
<evidence type="ECO:0000313" key="7">
    <source>
        <dbReference type="EMBL" id="KKQ74589.1"/>
    </source>
</evidence>
<sequence length="408" mass="47101">MSSQIITYSYSLPHDDRFFELSKEAGEAYSISLIEFWKTYKETGKWMSKYELQAHMNGKIERKRLHSDSFIGAMQQVHANLASWKEAKKVCPDTKPPYKSKFLQPIRFKKSQIRFEDGFLKLSFGKDINGKNDYFLFRLNKELSIPSYCIISYDRAKGWKLNTVIEKEIEVISLDLNKTLSIDLGVKRVATLFDGEQVLTISGKKLKGLVHYQNKVRAKLQSDLSKKQKDSNKARKLKSAWRKRNSRLQAIKQDILHKTSRFIVDYAIKNNIGNIVIGDCSEIHDKTNLGKVNNQQVQQNPEQRIKSYVKEKFECISGQVNIVSEAYTSQTCPCCEHKYKPKNREYICSECGFIYDRDGVGAINIYNENVSFGIKPERIRLLTRPIGLKFKNSNQLLLMGNCEKSLVS</sequence>
<proteinExistence type="inferred from homology"/>
<keyword evidence="4" id="KW-0233">DNA recombination</keyword>
<dbReference type="AlphaFoldDB" id="A0A0G0MLM5"/>
<name>A0A0G0MLM5_9BACT</name>
<organism evidence="7 8">
    <name type="scientific">Candidatus Woesebacteria bacterium GW2011_GWB1_38_5b</name>
    <dbReference type="NCBI Taxonomy" id="1618569"/>
    <lineage>
        <taxon>Bacteria</taxon>
        <taxon>Candidatus Woeseibacteriota</taxon>
    </lineage>
</organism>
<dbReference type="GO" id="GO:0006310">
    <property type="term" value="P:DNA recombination"/>
    <property type="evidence" value="ECO:0007669"/>
    <property type="project" value="UniProtKB-KW"/>
</dbReference>
<protein>
    <submittedName>
        <fullName evidence="7">Transposase, IS605 OrfB family</fullName>
    </submittedName>
</protein>
<accession>A0A0G0MLM5</accession>
<keyword evidence="3" id="KW-0238">DNA-binding</keyword>
<evidence type="ECO:0000259" key="5">
    <source>
        <dbReference type="Pfam" id="PF01385"/>
    </source>
</evidence>
<comment type="similarity">
    <text evidence="1">In the C-terminal section; belongs to the transposase 35 family.</text>
</comment>
<evidence type="ECO:0000259" key="6">
    <source>
        <dbReference type="Pfam" id="PF07282"/>
    </source>
</evidence>
<dbReference type="Pfam" id="PF07282">
    <property type="entry name" value="Cas12f1-like_TNB"/>
    <property type="match status" value="1"/>
</dbReference>
<feature type="domain" description="Probable transposase IS891/IS1136/IS1341" evidence="5">
    <location>
        <begin position="177"/>
        <end position="283"/>
    </location>
</feature>
<dbReference type="GO" id="GO:0003677">
    <property type="term" value="F:DNA binding"/>
    <property type="evidence" value="ECO:0007669"/>
    <property type="project" value="UniProtKB-KW"/>
</dbReference>
<dbReference type="Pfam" id="PF01385">
    <property type="entry name" value="OrfB_IS605"/>
    <property type="match status" value="1"/>
</dbReference>
<dbReference type="Proteomes" id="UP000034181">
    <property type="component" value="Unassembled WGS sequence"/>
</dbReference>
<dbReference type="GO" id="GO:0032196">
    <property type="term" value="P:transposition"/>
    <property type="evidence" value="ECO:0007669"/>
    <property type="project" value="UniProtKB-KW"/>
</dbReference>
<evidence type="ECO:0000256" key="4">
    <source>
        <dbReference type="ARBA" id="ARBA00023172"/>
    </source>
</evidence>
<reference evidence="7 8" key="1">
    <citation type="journal article" date="2015" name="Nature">
        <title>rRNA introns, odd ribosomes, and small enigmatic genomes across a large radiation of phyla.</title>
        <authorList>
            <person name="Brown C.T."/>
            <person name="Hug L.A."/>
            <person name="Thomas B.C."/>
            <person name="Sharon I."/>
            <person name="Castelle C.J."/>
            <person name="Singh A."/>
            <person name="Wilkins M.J."/>
            <person name="Williams K.H."/>
            <person name="Banfield J.F."/>
        </authorList>
    </citation>
    <scope>NUCLEOTIDE SEQUENCE [LARGE SCALE GENOMIC DNA]</scope>
</reference>
<keyword evidence="2" id="KW-0815">Transposition</keyword>
<dbReference type="NCBIfam" id="NF040570">
    <property type="entry name" value="guided_TnpB"/>
    <property type="match status" value="1"/>
</dbReference>
<evidence type="ECO:0000256" key="3">
    <source>
        <dbReference type="ARBA" id="ARBA00023125"/>
    </source>
</evidence>
<dbReference type="NCBIfam" id="TIGR01766">
    <property type="entry name" value="IS200/IS605 family accessory protein TnpB-like domain"/>
    <property type="match status" value="1"/>
</dbReference>
<evidence type="ECO:0000256" key="2">
    <source>
        <dbReference type="ARBA" id="ARBA00022578"/>
    </source>
</evidence>
<comment type="caution">
    <text evidence="7">The sequence shown here is derived from an EMBL/GenBank/DDBJ whole genome shotgun (WGS) entry which is preliminary data.</text>
</comment>
<evidence type="ECO:0000256" key="1">
    <source>
        <dbReference type="ARBA" id="ARBA00008761"/>
    </source>
</evidence>
<evidence type="ECO:0000313" key="8">
    <source>
        <dbReference type="Proteomes" id="UP000034181"/>
    </source>
</evidence>
<dbReference type="InterPro" id="IPR001959">
    <property type="entry name" value="Transposase"/>
</dbReference>
<dbReference type="EMBL" id="LBUZ01000029">
    <property type="protein sequence ID" value="KKQ74589.1"/>
    <property type="molecule type" value="Genomic_DNA"/>
</dbReference>